<keyword evidence="2" id="KW-1133">Transmembrane helix</keyword>
<keyword evidence="6" id="KW-1185">Reference proteome</keyword>
<comment type="caution">
    <text evidence="5">The sequence shown here is derived from an EMBL/GenBank/DDBJ whole genome shotgun (WGS) entry which is preliminary data.</text>
</comment>
<keyword evidence="3" id="KW-0732">Signal</keyword>
<dbReference type="InterPro" id="IPR021109">
    <property type="entry name" value="Peptidase_aspartic_dom_sf"/>
</dbReference>
<dbReference type="GO" id="GO:0006508">
    <property type="term" value="P:proteolysis"/>
    <property type="evidence" value="ECO:0007669"/>
    <property type="project" value="InterPro"/>
</dbReference>
<feature type="signal peptide" evidence="3">
    <location>
        <begin position="1"/>
        <end position="15"/>
    </location>
</feature>
<evidence type="ECO:0000313" key="6">
    <source>
        <dbReference type="Proteomes" id="UP000187209"/>
    </source>
</evidence>
<dbReference type="CDD" id="cd05471">
    <property type="entry name" value="pepsin_like"/>
    <property type="match status" value="1"/>
</dbReference>
<proteinExistence type="inferred from homology"/>
<dbReference type="Proteomes" id="UP000187209">
    <property type="component" value="Unassembled WGS sequence"/>
</dbReference>
<keyword evidence="2" id="KW-0472">Membrane</keyword>
<evidence type="ECO:0000256" key="2">
    <source>
        <dbReference type="SAM" id="Phobius"/>
    </source>
</evidence>
<dbReference type="InterPro" id="IPR034164">
    <property type="entry name" value="Pepsin-like_dom"/>
</dbReference>
<keyword evidence="2" id="KW-0812">Transmembrane</keyword>
<dbReference type="Gene3D" id="2.40.70.10">
    <property type="entry name" value="Acid Proteases"/>
    <property type="match status" value="2"/>
</dbReference>
<feature type="chain" id="PRO_5012526004" description="Peptidase A1 domain-containing protein" evidence="3">
    <location>
        <begin position="16"/>
        <end position="403"/>
    </location>
</feature>
<dbReference type="AlphaFoldDB" id="A0A1R2C8M1"/>
<dbReference type="OrthoDB" id="5790032at2759"/>
<dbReference type="InterPro" id="IPR001461">
    <property type="entry name" value="Aspartic_peptidase_A1"/>
</dbReference>
<protein>
    <recommendedName>
        <fullName evidence="4">Peptidase A1 domain-containing protein</fullName>
    </recommendedName>
</protein>
<dbReference type="InterPro" id="IPR033121">
    <property type="entry name" value="PEPTIDASE_A1"/>
</dbReference>
<gene>
    <name evidence="5" type="ORF">SteCoe_13322</name>
</gene>
<comment type="similarity">
    <text evidence="1">Belongs to the peptidase A1 family.</text>
</comment>
<reference evidence="5 6" key="1">
    <citation type="submission" date="2016-11" db="EMBL/GenBank/DDBJ databases">
        <title>The macronuclear genome of Stentor coeruleus: a giant cell with tiny introns.</title>
        <authorList>
            <person name="Slabodnick M."/>
            <person name="Ruby J.G."/>
            <person name="Reiff S.B."/>
            <person name="Swart E.C."/>
            <person name="Gosai S."/>
            <person name="Prabakaran S."/>
            <person name="Witkowska E."/>
            <person name="Larue G.E."/>
            <person name="Fisher S."/>
            <person name="Freeman R.M."/>
            <person name="Gunawardena J."/>
            <person name="Chu W."/>
            <person name="Stover N.A."/>
            <person name="Gregory B.D."/>
            <person name="Nowacki M."/>
            <person name="Derisi J."/>
            <person name="Roy S.W."/>
            <person name="Marshall W.F."/>
            <person name="Sood P."/>
        </authorList>
    </citation>
    <scope>NUCLEOTIDE SEQUENCE [LARGE SCALE GENOMIC DNA]</scope>
    <source>
        <strain evidence="5">WM001</strain>
    </source>
</reference>
<dbReference type="EMBL" id="MPUH01000239">
    <property type="protein sequence ID" value="OMJ85349.1"/>
    <property type="molecule type" value="Genomic_DNA"/>
</dbReference>
<sequence>MIWALFFMIVSLTTSDSLENKKIPSVYLRPKPKARAGGADDVAAEVFSFTFTSSLKIGNKRDSYTLTIGVLMQDIWITELDCEKCKIVSQAYDKTVESSVDLKKQSVYINDYLDLDIAGNVYEDEVIIENDYMTRANLSVAYKFIDTRNLAIDGILGLGVDENSVVYRMYVDGVIDKPIYSVSYLNSPYLVLGTPNFLNLNLVVQSQHEISFAQTIKISYFSFADYTNYEPCDAEINSLSSYILGPFEAVFKVLVNEGCHYEEELLMCECKGVKYPSLNFTIQSQTFSMGSGEYLITLGDNCFVGLKNSKTWILGEPFLKSYFTEYNLDSKLIRMSKVSALEDDLPSPLETTEGWTVIFSLCIALIVIYILAFFIFAKYEDIKKKQVLIARDISLMKKKRRIL</sequence>
<feature type="domain" description="Peptidase A1" evidence="4">
    <location>
        <begin position="51"/>
        <end position="336"/>
    </location>
</feature>
<name>A0A1R2C8M1_9CILI</name>
<dbReference type="Pfam" id="PF00026">
    <property type="entry name" value="Asp"/>
    <property type="match status" value="1"/>
</dbReference>
<feature type="transmembrane region" description="Helical" evidence="2">
    <location>
        <begin position="355"/>
        <end position="376"/>
    </location>
</feature>
<accession>A0A1R2C8M1</accession>
<dbReference type="PANTHER" id="PTHR47966">
    <property type="entry name" value="BETA-SITE APP-CLEAVING ENZYME, ISOFORM A-RELATED"/>
    <property type="match status" value="1"/>
</dbReference>
<organism evidence="5 6">
    <name type="scientific">Stentor coeruleus</name>
    <dbReference type="NCBI Taxonomy" id="5963"/>
    <lineage>
        <taxon>Eukaryota</taxon>
        <taxon>Sar</taxon>
        <taxon>Alveolata</taxon>
        <taxon>Ciliophora</taxon>
        <taxon>Postciliodesmatophora</taxon>
        <taxon>Heterotrichea</taxon>
        <taxon>Heterotrichida</taxon>
        <taxon>Stentoridae</taxon>
        <taxon>Stentor</taxon>
    </lineage>
</organism>
<evidence type="ECO:0000259" key="4">
    <source>
        <dbReference type="PROSITE" id="PS51767"/>
    </source>
</evidence>
<dbReference type="PROSITE" id="PS51767">
    <property type="entry name" value="PEPTIDASE_A1"/>
    <property type="match status" value="1"/>
</dbReference>
<dbReference type="GO" id="GO:0004190">
    <property type="term" value="F:aspartic-type endopeptidase activity"/>
    <property type="evidence" value="ECO:0007669"/>
    <property type="project" value="InterPro"/>
</dbReference>
<evidence type="ECO:0000256" key="3">
    <source>
        <dbReference type="SAM" id="SignalP"/>
    </source>
</evidence>
<evidence type="ECO:0000313" key="5">
    <source>
        <dbReference type="EMBL" id="OMJ85349.1"/>
    </source>
</evidence>
<dbReference type="SUPFAM" id="SSF50630">
    <property type="entry name" value="Acid proteases"/>
    <property type="match status" value="1"/>
</dbReference>
<evidence type="ECO:0000256" key="1">
    <source>
        <dbReference type="ARBA" id="ARBA00007447"/>
    </source>
</evidence>